<accession>A0A4Z2E947</accession>
<sequence>MRYTKNDDLISLSLLLLLFLFFLFLLFLQSSSSVVVDVAAMGEARGLISDLLADPSLPPGTCSSLKAVSSLLSTTVSLQPLHRLRSEEEEEEEEEEEGERGAGKMERLAIPKVDV</sequence>
<gene>
    <name evidence="2" type="primary">PDE3A_5</name>
    <name evidence="2" type="ORF">EYF80_064659</name>
</gene>
<comment type="caution">
    <text evidence="2">The sequence shown here is derived from an EMBL/GenBank/DDBJ whole genome shotgun (WGS) entry which is preliminary data.</text>
</comment>
<protein>
    <submittedName>
        <fullName evidence="2">cGMP-inhibited 3',5'-cyclic phosphodiesterase A</fullName>
    </submittedName>
</protein>
<dbReference type="Proteomes" id="UP000314294">
    <property type="component" value="Unassembled WGS sequence"/>
</dbReference>
<organism evidence="2 3">
    <name type="scientific">Liparis tanakae</name>
    <name type="common">Tanaka's snailfish</name>
    <dbReference type="NCBI Taxonomy" id="230148"/>
    <lineage>
        <taxon>Eukaryota</taxon>
        <taxon>Metazoa</taxon>
        <taxon>Chordata</taxon>
        <taxon>Craniata</taxon>
        <taxon>Vertebrata</taxon>
        <taxon>Euteleostomi</taxon>
        <taxon>Actinopterygii</taxon>
        <taxon>Neopterygii</taxon>
        <taxon>Teleostei</taxon>
        <taxon>Neoteleostei</taxon>
        <taxon>Acanthomorphata</taxon>
        <taxon>Eupercaria</taxon>
        <taxon>Perciformes</taxon>
        <taxon>Cottioidei</taxon>
        <taxon>Cottales</taxon>
        <taxon>Liparidae</taxon>
        <taxon>Liparis</taxon>
    </lineage>
</organism>
<feature type="region of interest" description="Disordered" evidence="1">
    <location>
        <begin position="81"/>
        <end position="115"/>
    </location>
</feature>
<keyword evidence="3" id="KW-1185">Reference proteome</keyword>
<feature type="compositionally biased region" description="Basic and acidic residues" evidence="1">
    <location>
        <begin position="99"/>
        <end position="115"/>
    </location>
</feature>
<dbReference type="EMBL" id="SRLO01013166">
    <property type="protein sequence ID" value="TNN25213.1"/>
    <property type="molecule type" value="Genomic_DNA"/>
</dbReference>
<reference evidence="2 3" key="1">
    <citation type="submission" date="2019-03" db="EMBL/GenBank/DDBJ databases">
        <title>First draft genome of Liparis tanakae, snailfish: a comprehensive survey of snailfish specific genes.</title>
        <authorList>
            <person name="Kim W."/>
            <person name="Song I."/>
            <person name="Jeong J.-H."/>
            <person name="Kim D."/>
            <person name="Kim S."/>
            <person name="Ryu S."/>
            <person name="Song J.Y."/>
            <person name="Lee S.K."/>
        </authorList>
    </citation>
    <scope>NUCLEOTIDE SEQUENCE [LARGE SCALE GENOMIC DNA]</scope>
    <source>
        <tissue evidence="2">Muscle</tissue>
    </source>
</reference>
<evidence type="ECO:0000313" key="3">
    <source>
        <dbReference type="Proteomes" id="UP000314294"/>
    </source>
</evidence>
<evidence type="ECO:0000256" key="1">
    <source>
        <dbReference type="SAM" id="MobiDB-lite"/>
    </source>
</evidence>
<feature type="compositionally biased region" description="Acidic residues" evidence="1">
    <location>
        <begin position="87"/>
        <end position="98"/>
    </location>
</feature>
<proteinExistence type="predicted"/>
<dbReference type="AlphaFoldDB" id="A0A4Z2E947"/>
<name>A0A4Z2E947_9TELE</name>
<evidence type="ECO:0000313" key="2">
    <source>
        <dbReference type="EMBL" id="TNN25213.1"/>
    </source>
</evidence>